<reference evidence="1" key="1">
    <citation type="submission" date="2023-08" db="EMBL/GenBank/DDBJ databases">
        <authorList>
            <person name="Chen Y."/>
            <person name="Shah S."/>
            <person name="Dougan E. K."/>
            <person name="Thang M."/>
            <person name="Chan C."/>
        </authorList>
    </citation>
    <scope>NUCLEOTIDE SEQUENCE</scope>
</reference>
<name>A0AA36JJ52_9DINO</name>
<evidence type="ECO:0000313" key="1">
    <source>
        <dbReference type="EMBL" id="CAJ1406634.1"/>
    </source>
</evidence>
<dbReference type="AlphaFoldDB" id="A0AA36JJ52"/>
<dbReference type="Gene3D" id="2.80.10.50">
    <property type="match status" value="1"/>
</dbReference>
<keyword evidence="2" id="KW-1185">Reference proteome</keyword>
<comment type="caution">
    <text evidence="1">The sequence shown here is derived from an EMBL/GenBank/DDBJ whole genome shotgun (WGS) entry which is preliminary data.</text>
</comment>
<dbReference type="PROSITE" id="PS50231">
    <property type="entry name" value="RICIN_B_LECTIN"/>
    <property type="match status" value="1"/>
</dbReference>
<evidence type="ECO:0000313" key="2">
    <source>
        <dbReference type="Proteomes" id="UP001178507"/>
    </source>
</evidence>
<accession>A0AA36JJ52</accession>
<gene>
    <name evidence="1" type="ORF">EVOR1521_LOCUS28544</name>
</gene>
<organism evidence="1 2">
    <name type="scientific">Effrenium voratum</name>
    <dbReference type="NCBI Taxonomy" id="2562239"/>
    <lineage>
        <taxon>Eukaryota</taxon>
        <taxon>Sar</taxon>
        <taxon>Alveolata</taxon>
        <taxon>Dinophyceae</taxon>
        <taxon>Suessiales</taxon>
        <taxon>Symbiodiniaceae</taxon>
        <taxon>Effrenium</taxon>
    </lineage>
</organism>
<proteinExistence type="predicted"/>
<protein>
    <submittedName>
        <fullName evidence="1">Uncharacterized protein</fullName>
    </submittedName>
</protein>
<dbReference type="EMBL" id="CAUJNA010003638">
    <property type="protein sequence ID" value="CAJ1406634.1"/>
    <property type="molecule type" value="Genomic_DNA"/>
</dbReference>
<dbReference type="Proteomes" id="UP001178507">
    <property type="component" value="Unassembled WGS sequence"/>
</dbReference>
<sequence>MAEIEMEMEPMLSGGSRSARGCWAFLALPLAGLALATRYGVPGFFFPEALLEEYYTAGYKEGVNYRICNLEVKQCLAADAKDSAALELRELAESSNFLIGGARTSLILGQAAKGLCVEAEESSLQLGRCKKQTFEVPMVRTMGQIKSEGQPELCLQATKGHPVQMGPCGAMGTSWIVGEMAPSYLEGARYKICNTQLEKCIGDCPSGEKACASAGSGAFLVDEAAAPHFVIKTVRTNLDVTTLALEADRDLCLQVQGFGTCDGACALQGSSPLKFEKCQETRQNFHLPFPPESYGRLRWALYEDRCIEALQSKVQVSPCDARKLVFWRLVPA</sequence>